<evidence type="ECO:0008006" key="5">
    <source>
        <dbReference type="Google" id="ProtNLM"/>
    </source>
</evidence>
<feature type="compositionally biased region" description="Basic and acidic residues" evidence="1">
    <location>
        <begin position="67"/>
        <end position="79"/>
    </location>
</feature>
<dbReference type="AlphaFoldDB" id="A0AAV7T877"/>
<evidence type="ECO:0000313" key="4">
    <source>
        <dbReference type="Proteomes" id="UP001066276"/>
    </source>
</evidence>
<protein>
    <recommendedName>
        <fullName evidence="5">Secreted protein</fullName>
    </recommendedName>
</protein>
<feature type="compositionally biased region" description="Basic and acidic residues" evidence="1">
    <location>
        <begin position="46"/>
        <end position="59"/>
    </location>
</feature>
<dbReference type="Proteomes" id="UP001066276">
    <property type="component" value="Chromosome 4_1"/>
</dbReference>
<dbReference type="EMBL" id="JANPWB010000007">
    <property type="protein sequence ID" value="KAJ1172610.1"/>
    <property type="molecule type" value="Genomic_DNA"/>
</dbReference>
<accession>A0AAV7T877</accession>
<evidence type="ECO:0000256" key="2">
    <source>
        <dbReference type="SAM" id="Phobius"/>
    </source>
</evidence>
<feature type="compositionally biased region" description="Basic and acidic residues" evidence="1">
    <location>
        <begin position="106"/>
        <end position="122"/>
    </location>
</feature>
<keyword evidence="2" id="KW-1133">Transmembrane helix</keyword>
<keyword evidence="2" id="KW-0812">Transmembrane</keyword>
<sequence>MRLKRRFVFLPVGLVTAPFFRLILHEALDWASGLGEFRDPDEDQNREDQDHDNWGHDQEFNADQDLNDQKQEEQKDQYRTRKRTSIIRRARRHIRRRGGLTLKVGGGKEEEGREDQDPKDQCLKVGDQVLHELEQD</sequence>
<name>A0AAV7T877_PLEWA</name>
<gene>
    <name evidence="3" type="ORF">NDU88_004454</name>
</gene>
<reference evidence="3" key="1">
    <citation type="journal article" date="2022" name="bioRxiv">
        <title>Sequencing and chromosome-scale assembly of the giantPleurodeles waltlgenome.</title>
        <authorList>
            <person name="Brown T."/>
            <person name="Elewa A."/>
            <person name="Iarovenko S."/>
            <person name="Subramanian E."/>
            <person name="Araus A.J."/>
            <person name="Petzold A."/>
            <person name="Susuki M."/>
            <person name="Suzuki K.-i.T."/>
            <person name="Hayashi T."/>
            <person name="Toyoda A."/>
            <person name="Oliveira C."/>
            <person name="Osipova E."/>
            <person name="Leigh N.D."/>
            <person name="Simon A."/>
            <person name="Yun M.H."/>
        </authorList>
    </citation>
    <scope>NUCLEOTIDE SEQUENCE</scope>
    <source>
        <strain evidence="3">20211129_DDA</strain>
        <tissue evidence="3">Liver</tissue>
    </source>
</reference>
<evidence type="ECO:0000256" key="1">
    <source>
        <dbReference type="SAM" id="MobiDB-lite"/>
    </source>
</evidence>
<feature type="region of interest" description="Disordered" evidence="1">
    <location>
        <begin position="34"/>
        <end position="136"/>
    </location>
</feature>
<organism evidence="3 4">
    <name type="scientific">Pleurodeles waltl</name>
    <name type="common">Iberian ribbed newt</name>
    <dbReference type="NCBI Taxonomy" id="8319"/>
    <lineage>
        <taxon>Eukaryota</taxon>
        <taxon>Metazoa</taxon>
        <taxon>Chordata</taxon>
        <taxon>Craniata</taxon>
        <taxon>Vertebrata</taxon>
        <taxon>Euteleostomi</taxon>
        <taxon>Amphibia</taxon>
        <taxon>Batrachia</taxon>
        <taxon>Caudata</taxon>
        <taxon>Salamandroidea</taxon>
        <taxon>Salamandridae</taxon>
        <taxon>Pleurodelinae</taxon>
        <taxon>Pleurodeles</taxon>
    </lineage>
</organism>
<proteinExistence type="predicted"/>
<feature type="transmembrane region" description="Helical" evidence="2">
    <location>
        <begin position="7"/>
        <end position="24"/>
    </location>
</feature>
<keyword evidence="4" id="KW-1185">Reference proteome</keyword>
<keyword evidence="2" id="KW-0472">Membrane</keyword>
<feature type="compositionally biased region" description="Basic residues" evidence="1">
    <location>
        <begin position="80"/>
        <end position="98"/>
    </location>
</feature>
<comment type="caution">
    <text evidence="3">The sequence shown here is derived from an EMBL/GenBank/DDBJ whole genome shotgun (WGS) entry which is preliminary data.</text>
</comment>
<evidence type="ECO:0000313" key="3">
    <source>
        <dbReference type="EMBL" id="KAJ1172610.1"/>
    </source>
</evidence>